<dbReference type="InterPro" id="IPR023574">
    <property type="entry name" value="Ribosomal_uL4_dom_sf"/>
</dbReference>
<name>A0A9D5DPE6_9CRYT</name>
<dbReference type="GO" id="GO:0003735">
    <property type="term" value="F:structural constituent of ribosome"/>
    <property type="evidence" value="ECO:0007669"/>
    <property type="project" value="InterPro"/>
</dbReference>
<dbReference type="GO" id="GO:0006412">
    <property type="term" value="P:translation"/>
    <property type="evidence" value="ECO:0007669"/>
    <property type="project" value="InterPro"/>
</dbReference>
<keyword evidence="2 5" id="KW-0689">Ribosomal protein</keyword>
<dbReference type="SUPFAM" id="SSF52166">
    <property type="entry name" value="Ribosomal protein L4"/>
    <property type="match status" value="2"/>
</dbReference>
<evidence type="ECO:0000256" key="1">
    <source>
        <dbReference type="ARBA" id="ARBA00010528"/>
    </source>
</evidence>
<dbReference type="GO" id="GO:1990904">
    <property type="term" value="C:ribonucleoprotein complex"/>
    <property type="evidence" value="ECO:0007669"/>
    <property type="project" value="UniProtKB-KW"/>
</dbReference>
<dbReference type="OrthoDB" id="10259785at2759"/>
<reference evidence="5" key="1">
    <citation type="submission" date="2022-10" db="EMBL/GenBank/DDBJ databases">
        <title>Adaptive evolution leads to modifications in subtelomeric GC content in a zoonotic Cryptosporidium species.</title>
        <authorList>
            <person name="Li J."/>
            <person name="Feng Y."/>
            <person name="Xiao L."/>
        </authorList>
    </citation>
    <scope>NUCLEOTIDE SEQUENCE</scope>
    <source>
        <strain evidence="5">33844</strain>
    </source>
</reference>
<dbReference type="EMBL" id="JAPCXC010000004">
    <property type="protein sequence ID" value="KAJ1612978.1"/>
    <property type="molecule type" value="Genomic_DNA"/>
</dbReference>
<comment type="similarity">
    <text evidence="1">Belongs to the universal ribosomal protein uL4 family.</text>
</comment>
<dbReference type="InterPro" id="IPR002136">
    <property type="entry name" value="Ribosomal_uL4"/>
</dbReference>
<dbReference type="AlphaFoldDB" id="A0A9D5DPE6"/>
<evidence type="ECO:0000313" key="5">
    <source>
        <dbReference type="EMBL" id="KAJ1612978.1"/>
    </source>
</evidence>
<dbReference type="PROSITE" id="PS00939">
    <property type="entry name" value="RIBOSOMAL_L1E"/>
    <property type="match status" value="1"/>
</dbReference>
<evidence type="ECO:0000256" key="4">
    <source>
        <dbReference type="SAM" id="MobiDB-lite"/>
    </source>
</evidence>
<dbReference type="GO" id="GO:0005840">
    <property type="term" value="C:ribosome"/>
    <property type="evidence" value="ECO:0007669"/>
    <property type="project" value="UniProtKB-KW"/>
</dbReference>
<dbReference type="Proteomes" id="UP001067231">
    <property type="component" value="Unassembled WGS sequence"/>
</dbReference>
<proteinExistence type="inferred from homology"/>
<organism evidence="5">
    <name type="scientific">Cryptosporidium canis</name>
    <dbReference type="NCBI Taxonomy" id="195482"/>
    <lineage>
        <taxon>Eukaryota</taxon>
        <taxon>Sar</taxon>
        <taxon>Alveolata</taxon>
        <taxon>Apicomplexa</taxon>
        <taxon>Conoidasida</taxon>
        <taxon>Coccidia</taxon>
        <taxon>Eucoccidiorida</taxon>
        <taxon>Eimeriorina</taxon>
        <taxon>Cryptosporidiidae</taxon>
        <taxon>Cryptosporidium</taxon>
    </lineage>
</organism>
<keyword evidence="3" id="KW-0687">Ribonucleoprotein</keyword>
<dbReference type="PANTHER" id="PTHR19431">
    <property type="entry name" value="60S RIBOSOMAL PROTEIN L4"/>
    <property type="match status" value="1"/>
</dbReference>
<evidence type="ECO:0000256" key="2">
    <source>
        <dbReference type="ARBA" id="ARBA00022980"/>
    </source>
</evidence>
<accession>A0A9D5DPE6</accession>
<evidence type="ECO:0000256" key="3">
    <source>
        <dbReference type="ARBA" id="ARBA00023274"/>
    </source>
</evidence>
<comment type="caution">
    <text evidence="5">The sequence shown here is derived from an EMBL/GenBank/DDBJ whole genome shotgun (WGS) entry which is preliminary data.</text>
</comment>
<sequence>MTFARPIVSVFPSNDSTKATSSIPLPTVFVSPLRHDLVRHVFTNMSKNKRQAYGVSTKAGHQHSAESWGTGRAVARIPRVSASGTSRSAVGLTKTPYASEDVLWLSLSPIITLHCFARSRRHPDSNSDQVDEVRPLSSKQPIQGELLRKRLLVMMLIIWDGQSDLATNASGVPGHLSLMLIESVVQREAEPRQGAFGNMCRGGHMFSPNKTYRRFHRKINTTEKRHAVAAAIAATGCPSLVMARGHRINNVPELPLVISNEIQNINKTSAAVEFFRNFGLEEEMKRIESSVAIRCGKGKMRNRRRVCAVGPLVVYAEDNGIVKAMRNLKGVETCSVERLNLLRLAPGGTFGRLTIFTKDAIKRLQKIYGSYTHGSSSKVGYTLPRPAMTNSDISLHEGHEQNQDFKEQPDKPHQESLPESSLHQPPKECKIGSDPRNQTPCN</sequence>
<feature type="region of interest" description="Disordered" evidence="4">
    <location>
        <begin position="398"/>
        <end position="442"/>
    </location>
</feature>
<dbReference type="Pfam" id="PF00573">
    <property type="entry name" value="Ribosomal_L4"/>
    <property type="match status" value="2"/>
</dbReference>
<dbReference type="InterPro" id="IPR013000">
    <property type="entry name" value="Ribosomal_uL4_euk/arc_CS"/>
</dbReference>
<gene>
    <name evidence="5" type="ORF">OJ253_397</name>
</gene>
<protein>
    <submittedName>
        <fullName evidence="5">60S ribosomal protein-like</fullName>
    </submittedName>
</protein>
<dbReference type="InterPro" id="IPR045240">
    <property type="entry name" value="Ribosomal_uL4_euk/arch"/>
</dbReference>
<feature type="compositionally biased region" description="Basic and acidic residues" evidence="4">
    <location>
        <begin position="398"/>
        <end position="416"/>
    </location>
</feature>
<dbReference type="Gene3D" id="3.40.1370.10">
    <property type="match status" value="2"/>
</dbReference>